<keyword evidence="4" id="KW-0808">Transferase</keyword>
<dbReference type="EMBL" id="JAUSUF010000005">
    <property type="protein sequence ID" value="MDQ0149967.1"/>
    <property type="molecule type" value="Genomic_DNA"/>
</dbReference>
<gene>
    <name evidence="4" type="ORF">J2S18_001898</name>
</gene>
<dbReference type="RefSeq" id="WP_307486161.1">
    <property type="nucleotide sequence ID" value="NZ_JAUSUF010000005.1"/>
</dbReference>
<evidence type="ECO:0000259" key="3">
    <source>
        <dbReference type="PROSITE" id="PS50977"/>
    </source>
</evidence>
<dbReference type="Gene3D" id="1.10.357.10">
    <property type="entry name" value="Tetracycline Repressor, domain 2"/>
    <property type="match status" value="1"/>
</dbReference>
<dbReference type="Pfam" id="PF00440">
    <property type="entry name" value="TetR_N"/>
    <property type="match status" value="1"/>
</dbReference>
<accession>A0ABT9UUJ2</accession>
<feature type="domain" description="HTH tetR-type" evidence="3">
    <location>
        <begin position="5"/>
        <end position="65"/>
    </location>
</feature>
<keyword evidence="4" id="KW-0418">Kinase</keyword>
<sequence length="177" mass="20728">MSNSIVTEKALADALKNLMITHPINKITVKEVTDKCGVTRRTFYNHFDDTYELLGWIYEHEVIEDIKQYYNLNGWKKAAKIVLQYTVDNKDICINIFNSLGREYLERFLYEVFCNAFKGIIDDITKDMKVDKSIKGESVRFYALAVEGEFILWLRSGLKEKPDSILDRLEETVDYFV</sequence>
<reference evidence="4 5" key="1">
    <citation type="submission" date="2023-07" db="EMBL/GenBank/DDBJ databases">
        <title>Genomic Encyclopedia of Type Strains, Phase IV (KMG-IV): sequencing the most valuable type-strain genomes for metagenomic binning, comparative biology and taxonomic classification.</title>
        <authorList>
            <person name="Goeker M."/>
        </authorList>
    </citation>
    <scope>NUCLEOTIDE SEQUENCE [LARGE SCALE GENOMIC DNA]</scope>
    <source>
        <strain evidence="4 5">DSM 20694</strain>
    </source>
</reference>
<dbReference type="InterPro" id="IPR001647">
    <property type="entry name" value="HTH_TetR"/>
</dbReference>
<dbReference type="InterPro" id="IPR050624">
    <property type="entry name" value="HTH-type_Tx_Regulator"/>
</dbReference>
<dbReference type="PROSITE" id="PS50977">
    <property type="entry name" value="HTH_TETR_2"/>
    <property type="match status" value="1"/>
</dbReference>
<name>A0ABT9UUJ2_9FIRM</name>
<dbReference type="Proteomes" id="UP001228504">
    <property type="component" value="Unassembled WGS sequence"/>
</dbReference>
<evidence type="ECO:0000313" key="5">
    <source>
        <dbReference type="Proteomes" id="UP001228504"/>
    </source>
</evidence>
<dbReference type="Pfam" id="PF14278">
    <property type="entry name" value="TetR_C_8"/>
    <property type="match status" value="1"/>
</dbReference>
<dbReference type="InterPro" id="IPR039532">
    <property type="entry name" value="TetR_C_Firmicutes"/>
</dbReference>
<feature type="DNA-binding region" description="H-T-H motif" evidence="2">
    <location>
        <begin position="28"/>
        <end position="47"/>
    </location>
</feature>
<dbReference type="PANTHER" id="PTHR43479">
    <property type="entry name" value="ACREF/ENVCD OPERON REPRESSOR-RELATED"/>
    <property type="match status" value="1"/>
</dbReference>
<protein>
    <submittedName>
        <fullName evidence="4">Dihydroxyacetone kinase regulator</fullName>
    </submittedName>
</protein>
<evidence type="ECO:0000256" key="1">
    <source>
        <dbReference type="ARBA" id="ARBA00023125"/>
    </source>
</evidence>
<comment type="caution">
    <text evidence="4">The sequence shown here is derived from an EMBL/GenBank/DDBJ whole genome shotgun (WGS) entry which is preliminary data.</text>
</comment>
<dbReference type="InterPro" id="IPR009057">
    <property type="entry name" value="Homeodomain-like_sf"/>
</dbReference>
<keyword evidence="1 2" id="KW-0238">DNA-binding</keyword>
<proteinExistence type="predicted"/>
<organism evidence="4 5">
    <name type="scientific">Eubacterium multiforme</name>
    <dbReference type="NCBI Taxonomy" id="83339"/>
    <lineage>
        <taxon>Bacteria</taxon>
        <taxon>Bacillati</taxon>
        <taxon>Bacillota</taxon>
        <taxon>Clostridia</taxon>
        <taxon>Eubacteriales</taxon>
        <taxon>Eubacteriaceae</taxon>
        <taxon>Eubacterium</taxon>
    </lineage>
</organism>
<evidence type="ECO:0000256" key="2">
    <source>
        <dbReference type="PROSITE-ProRule" id="PRU00335"/>
    </source>
</evidence>
<dbReference type="SUPFAM" id="SSF46689">
    <property type="entry name" value="Homeodomain-like"/>
    <property type="match status" value="1"/>
</dbReference>
<dbReference type="GO" id="GO:0016301">
    <property type="term" value="F:kinase activity"/>
    <property type="evidence" value="ECO:0007669"/>
    <property type="project" value="UniProtKB-KW"/>
</dbReference>
<evidence type="ECO:0000313" key="4">
    <source>
        <dbReference type="EMBL" id="MDQ0149967.1"/>
    </source>
</evidence>
<keyword evidence="5" id="KW-1185">Reference proteome</keyword>
<dbReference type="PANTHER" id="PTHR43479:SF7">
    <property type="entry name" value="TETR-FAMILY TRANSCRIPTIONAL REGULATOR"/>
    <property type="match status" value="1"/>
</dbReference>